<dbReference type="Gene3D" id="3.40.120.10">
    <property type="entry name" value="Alpha-D-Glucose-1,6-Bisphosphate, subunit A, domain 3"/>
    <property type="match status" value="2"/>
</dbReference>
<dbReference type="Proteomes" id="UP001165120">
    <property type="component" value="Unassembled WGS sequence"/>
</dbReference>
<feature type="domain" description="Alpha-D-phosphohexomutase alpha/beta/alpha" evidence="6">
    <location>
        <begin position="101"/>
        <end position="226"/>
    </location>
</feature>
<dbReference type="EMBL" id="BSXN01001781">
    <property type="protein sequence ID" value="GME74455.1"/>
    <property type="molecule type" value="Genomic_DNA"/>
</dbReference>
<dbReference type="GO" id="GO:0005634">
    <property type="term" value="C:nucleus"/>
    <property type="evidence" value="ECO:0007669"/>
    <property type="project" value="TreeGrafter"/>
</dbReference>
<dbReference type="PANTHER" id="PTHR45745">
    <property type="entry name" value="PHOSPHOMANNOMUTASE 45A"/>
    <property type="match status" value="1"/>
</dbReference>
<reference evidence="7" key="1">
    <citation type="submission" date="2023-04" db="EMBL/GenBank/DDBJ databases">
        <title>Candida boidinii NBRC 10035.</title>
        <authorList>
            <person name="Ichikawa N."/>
            <person name="Sato H."/>
            <person name="Tonouchi N."/>
        </authorList>
    </citation>
    <scope>NUCLEOTIDE SEQUENCE</scope>
    <source>
        <strain evidence="7">NBRC 10035</strain>
    </source>
</reference>
<accession>A0A9W6T4G3</accession>
<organism evidence="7 8">
    <name type="scientific">Candida boidinii</name>
    <name type="common">Yeast</name>
    <dbReference type="NCBI Taxonomy" id="5477"/>
    <lineage>
        <taxon>Eukaryota</taxon>
        <taxon>Fungi</taxon>
        <taxon>Dikarya</taxon>
        <taxon>Ascomycota</taxon>
        <taxon>Saccharomycotina</taxon>
        <taxon>Pichiomycetes</taxon>
        <taxon>Pichiales</taxon>
        <taxon>Pichiaceae</taxon>
        <taxon>Ogataea</taxon>
        <taxon>Ogataea/Candida clade</taxon>
    </lineage>
</organism>
<protein>
    <submittedName>
        <fullName evidence="7">Unnamed protein product</fullName>
    </submittedName>
</protein>
<evidence type="ECO:0000313" key="7">
    <source>
        <dbReference type="EMBL" id="GME74455.1"/>
    </source>
</evidence>
<dbReference type="Pfam" id="PF02879">
    <property type="entry name" value="PGM_PMM_II"/>
    <property type="match status" value="1"/>
</dbReference>
<evidence type="ECO:0000313" key="8">
    <source>
        <dbReference type="Proteomes" id="UP001165120"/>
    </source>
</evidence>
<dbReference type="GO" id="GO:0046872">
    <property type="term" value="F:metal ion binding"/>
    <property type="evidence" value="ECO:0007669"/>
    <property type="project" value="UniProtKB-KW"/>
</dbReference>
<dbReference type="InterPro" id="IPR005846">
    <property type="entry name" value="A-D-PHexomutase_a/b/a-III"/>
</dbReference>
<proteinExistence type="predicted"/>
<feature type="domain" description="Alpha-D-phosphohexomutase alpha/beta/alpha" evidence="5">
    <location>
        <begin position="2"/>
        <end position="87"/>
    </location>
</feature>
<dbReference type="PANTHER" id="PTHR45745:SF1">
    <property type="entry name" value="PHOSPHOGLUCOMUTASE 2B-RELATED"/>
    <property type="match status" value="1"/>
</dbReference>
<evidence type="ECO:0000259" key="6">
    <source>
        <dbReference type="Pfam" id="PF02880"/>
    </source>
</evidence>
<dbReference type="SUPFAM" id="SSF53738">
    <property type="entry name" value="Phosphoglucomutase, first 3 domains"/>
    <property type="match status" value="2"/>
</dbReference>
<dbReference type="SUPFAM" id="SSF55957">
    <property type="entry name" value="Phosphoglucomutase, C-terminal domain"/>
    <property type="match status" value="1"/>
</dbReference>
<dbReference type="AlphaFoldDB" id="A0A9W6T4G3"/>
<evidence type="ECO:0000256" key="1">
    <source>
        <dbReference type="ARBA" id="ARBA00022723"/>
    </source>
</evidence>
<sequence>MDFKFVYTPVHGVGYEPVSQLVTKLSTNENFMNVVKEQKSPDPDFPTVKFPNPEEKGAMDLGMQTADTLGLDLVLSNDPDADRFSAAVKSSKTGEWRQLTGNEIGFLFADFVINRLVSEGKDLSKIYLLNSTVSSQMISTMAETMGFNYEDTLTGFKWIGNKAIELERNGEGFSVPFAFEEAIGFMFSVVHDKDGISALVVFLQMYAYWKSIGKNAIDVLEEGYKKFGFFKQCNGYYTIPDLKITEKIFTESIRTYYSKVNNTNNSSKFPERIGDEFTVISWRDLTIGYDSTTSNNTPILPVDKSSQMITVSMKSKDYSELNKEIVRFTVRGSGTEPKLKVYVEARALTEEKSAKLAKLTWDTLKKEWFKPDLYNLKETV</sequence>
<dbReference type="InterPro" id="IPR016055">
    <property type="entry name" value="A-D-PHexomutase_a/b/a-I/II/III"/>
</dbReference>
<keyword evidence="8" id="KW-1185">Reference proteome</keyword>
<dbReference type="Gene3D" id="3.30.310.50">
    <property type="entry name" value="Alpha-D-phosphohexomutase, C-terminal domain"/>
    <property type="match status" value="1"/>
</dbReference>
<evidence type="ECO:0000256" key="2">
    <source>
        <dbReference type="ARBA" id="ARBA00022842"/>
    </source>
</evidence>
<feature type="domain" description="Alpha-D-phosphohexomutase C-terminal" evidence="4">
    <location>
        <begin position="326"/>
        <end position="352"/>
    </location>
</feature>
<dbReference type="Pfam" id="PF00408">
    <property type="entry name" value="PGM_PMM_IV"/>
    <property type="match status" value="1"/>
</dbReference>
<dbReference type="GO" id="GO:0006166">
    <property type="term" value="P:purine ribonucleoside salvage"/>
    <property type="evidence" value="ECO:0007669"/>
    <property type="project" value="TreeGrafter"/>
</dbReference>
<dbReference type="GO" id="GO:0008973">
    <property type="term" value="F:phosphopentomutase activity"/>
    <property type="evidence" value="ECO:0007669"/>
    <property type="project" value="TreeGrafter"/>
</dbReference>
<comment type="caution">
    <text evidence="7">The sequence shown here is derived from an EMBL/GenBank/DDBJ whole genome shotgun (WGS) entry which is preliminary data.</text>
</comment>
<evidence type="ECO:0000259" key="4">
    <source>
        <dbReference type="Pfam" id="PF00408"/>
    </source>
</evidence>
<dbReference type="GO" id="GO:0005975">
    <property type="term" value="P:carbohydrate metabolic process"/>
    <property type="evidence" value="ECO:0007669"/>
    <property type="project" value="InterPro"/>
</dbReference>
<keyword evidence="1" id="KW-0479">Metal-binding</keyword>
<dbReference type="Pfam" id="PF02880">
    <property type="entry name" value="PGM_PMM_III"/>
    <property type="match status" value="1"/>
</dbReference>
<gene>
    <name evidence="7" type="ORF">Cboi02_000442200</name>
</gene>
<name>A0A9W6T4G3_CANBO</name>
<keyword evidence="2" id="KW-0460">Magnesium</keyword>
<dbReference type="InterPro" id="IPR005843">
    <property type="entry name" value="A-D-PHexomutase_C"/>
</dbReference>
<evidence type="ECO:0000256" key="3">
    <source>
        <dbReference type="ARBA" id="ARBA00023235"/>
    </source>
</evidence>
<keyword evidence="3" id="KW-0413">Isomerase</keyword>
<dbReference type="InterPro" id="IPR036900">
    <property type="entry name" value="A-D-PHexomutase_C_sf"/>
</dbReference>
<evidence type="ECO:0000259" key="5">
    <source>
        <dbReference type="Pfam" id="PF02879"/>
    </source>
</evidence>
<dbReference type="InterPro" id="IPR005845">
    <property type="entry name" value="A-D-PHexomutase_a/b/a-II"/>
</dbReference>